<dbReference type="Proteomes" id="UP001432222">
    <property type="component" value="Chromosome"/>
</dbReference>
<organism evidence="1 2">
    <name type="scientific">Kitasatospora purpeofusca</name>
    <dbReference type="NCBI Taxonomy" id="67352"/>
    <lineage>
        <taxon>Bacteria</taxon>
        <taxon>Bacillati</taxon>
        <taxon>Actinomycetota</taxon>
        <taxon>Actinomycetes</taxon>
        <taxon>Kitasatosporales</taxon>
        <taxon>Streptomycetaceae</taxon>
        <taxon>Kitasatospora</taxon>
    </lineage>
</organism>
<proteinExistence type="predicted"/>
<reference evidence="1" key="1">
    <citation type="submission" date="2022-10" db="EMBL/GenBank/DDBJ databases">
        <title>The complete genomes of actinobacterial strains from the NBC collection.</title>
        <authorList>
            <person name="Joergensen T.S."/>
            <person name="Alvarez Arevalo M."/>
            <person name="Sterndorff E.B."/>
            <person name="Faurdal D."/>
            <person name="Vuksanovic O."/>
            <person name="Mourched A.-S."/>
            <person name="Charusanti P."/>
            <person name="Shaw S."/>
            <person name="Blin K."/>
            <person name="Weber T."/>
        </authorList>
    </citation>
    <scope>NUCLEOTIDE SEQUENCE</scope>
    <source>
        <strain evidence="1">NBC_00222</strain>
    </source>
</reference>
<sequence>MIRHLRAWRGRATTWWLLDGQFSRPVRAVSPGRRAAHRDVLAWCDEPGFTDGQRAQLMRRIRREETGRGDPLMGLTEAELFRRIFASDEPERDRT</sequence>
<dbReference type="EMBL" id="CP108110">
    <property type="protein sequence ID" value="WUQ86183.1"/>
    <property type="molecule type" value="Genomic_DNA"/>
</dbReference>
<accession>A0ABZ1U522</accession>
<gene>
    <name evidence="1" type="ORF">OHA16_26440</name>
</gene>
<name>A0ABZ1U522_9ACTN</name>
<evidence type="ECO:0000313" key="1">
    <source>
        <dbReference type="EMBL" id="WUQ86183.1"/>
    </source>
</evidence>
<protein>
    <submittedName>
        <fullName evidence="1">Uncharacterized protein</fullName>
    </submittedName>
</protein>
<keyword evidence="2" id="KW-1185">Reference proteome</keyword>
<evidence type="ECO:0000313" key="2">
    <source>
        <dbReference type="Proteomes" id="UP001432222"/>
    </source>
</evidence>
<dbReference type="RefSeq" id="WP_328956825.1">
    <property type="nucleotide sequence ID" value="NZ_CP108110.1"/>
</dbReference>